<feature type="chain" id="PRO_5038024060" evidence="14">
    <location>
        <begin position="24"/>
        <end position="334"/>
    </location>
</feature>
<dbReference type="InterPro" id="IPR006471">
    <property type="entry name" value="Formate_DH_gsu"/>
</dbReference>
<evidence type="ECO:0000259" key="15">
    <source>
        <dbReference type="Pfam" id="PF01292"/>
    </source>
</evidence>
<proteinExistence type="inferred from homology"/>
<dbReference type="GO" id="GO:0009061">
    <property type="term" value="P:anaerobic respiration"/>
    <property type="evidence" value="ECO:0007669"/>
    <property type="project" value="TreeGrafter"/>
</dbReference>
<evidence type="ECO:0000313" key="17">
    <source>
        <dbReference type="EMBL" id="KAA1053662.1"/>
    </source>
</evidence>
<evidence type="ECO:0000313" key="18">
    <source>
        <dbReference type="Proteomes" id="UP000027186"/>
    </source>
</evidence>
<dbReference type="InterPro" id="IPR051817">
    <property type="entry name" value="FDH_cytochrome_b556_subunit"/>
</dbReference>
<evidence type="ECO:0000256" key="12">
    <source>
        <dbReference type="ARBA" id="ARBA00023136"/>
    </source>
</evidence>
<dbReference type="GO" id="GO:0008863">
    <property type="term" value="F:formate dehydrogenase (NAD+) activity"/>
    <property type="evidence" value="ECO:0007669"/>
    <property type="project" value="InterPro"/>
</dbReference>
<keyword evidence="16" id="KW-0614">Plasmid</keyword>
<dbReference type="AlphaFoldDB" id="A0A060DGS8"/>
<dbReference type="OrthoDB" id="9790598at2"/>
<organism evidence="16 18">
    <name type="scientific">Azospirillum argentinense</name>
    <dbReference type="NCBI Taxonomy" id="2970906"/>
    <lineage>
        <taxon>Bacteria</taxon>
        <taxon>Pseudomonadati</taxon>
        <taxon>Pseudomonadota</taxon>
        <taxon>Alphaproteobacteria</taxon>
        <taxon>Rhodospirillales</taxon>
        <taxon>Azospirillaceae</taxon>
        <taxon>Azospirillum</taxon>
    </lineage>
</organism>
<reference evidence="16 18" key="1">
    <citation type="journal article" date="2014" name="Genome Announc.">
        <title>Complete Genome Sequence of the Model Rhizosphere Strain Azospirillum brasilense Az39, Successfully Applied in Agriculture.</title>
        <authorList>
            <person name="Rivera D."/>
            <person name="Revale S."/>
            <person name="Molina R."/>
            <person name="Gualpa J."/>
            <person name="Puente M."/>
            <person name="Maroniche G."/>
            <person name="Paris G."/>
            <person name="Baker D."/>
            <person name="Clavijo B."/>
            <person name="McLay K."/>
            <person name="Spaepen S."/>
            <person name="Perticari A."/>
            <person name="Vazquez M."/>
            <person name="Wisniewski-Dye F."/>
            <person name="Watkins C."/>
            <person name="Martinez-Abarca F."/>
            <person name="Vanderleyden J."/>
            <person name="Cassan F."/>
        </authorList>
    </citation>
    <scope>NUCLEOTIDE SEQUENCE [LARGE SCALE GENOMIC DNA]</scope>
    <source>
        <strain evidence="16 18">Az39</strain>
        <plasmid evidence="16">AbAZ39_p1</plasmid>
    </source>
</reference>
<dbReference type="InterPro" id="IPR011577">
    <property type="entry name" value="Cyt_b561_bac/Ni-Hgenase"/>
</dbReference>
<dbReference type="InterPro" id="IPR016174">
    <property type="entry name" value="Di-haem_cyt_TM"/>
</dbReference>
<dbReference type="FunFam" id="1.20.950.20:FF:000002">
    <property type="entry name" value="Formate dehydrogenase cytochrome b556 subunit"/>
    <property type="match status" value="1"/>
</dbReference>
<dbReference type="GO" id="GO:0005886">
    <property type="term" value="C:plasma membrane"/>
    <property type="evidence" value="ECO:0007669"/>
    <property type="project" value="UniProtKB-SubCell"/>
</dbReference>
<comment type="subcellular location">
    <subcellularLocation>
        <location evidence="2">Cell membrane</location>
        <topology evidence="2">Multi-pass membrane protein</topology>
    </subcellularLocation>
</comment>
<evidence type="ECO:0000256" key="6">
    <source>
        <dbReference type="ARBA" id="ARBA00022617"/>
    </source>
</evidence>
<evidence type="ECO:0000256" key="11">
    <source>
        <dbReference type="ARBA" id="ARBA00023004"/>
    </source>
</evidence>
<evidence type="ECO:0000256" key="4">
    <source>
        <dbReference type="ARBA" id="ARBA00022448"/>
    </source>
</evidence>
<dbReference type="NCBIfam" id="TIGR01583">
    <property type="entry name" value="formate-DH-gamm"/>
    <property type="match status" value="1"/>
</dbReference>
<dbReference type="GO" id="GO:0046872">
    <property type="term" value="F:metal ion binding"/>
    <property type="evidence" value="ECO:0007669"/>
    <property type="project" value="UniProtKB-KW"/>
</dbReference>
<name>A0A060DGS8_9PROT</name>
<evidence type="ECO:0000256" key="1">
    <source>
        <dbReference type="ARBA" id="ARBA00001971"/>
    </source>
</evidence>
<dbReference type="PANTHER" id="PTHR30074:SF6">
    <property type="entry name" value="FORMATE DEHYDROGENASE GAMMA SUBUNIT"/>
    <property type="match status" value="1"/>
</dbReference>
<dbReference type="KEGG" id="abq:ABAZ39_15675"/>
<dbReference type="PANTHER" id="PTHR30074">
    <property type="entry name" value="FORMATE DEHYDROGENASE, NITRATE-INDUCIBLE, CYTOCHROME B556 FDN SUBUNIT"/>
    <property type="match status" value="1"/>
</dbReference>
<comment type="similarity">
    <text evidence="3">Belongs to the formate dehydrogenase gamma subunit family.</text>
</comment>
<dbReference type="RefSeq" id="WP_051658145.1">
    <property type="nucleotide sequence ID" value="NZ_CP007794.1"/>
</dbReference>
<evidence type="ECO:0000256" key="9">
    <source>
        <dbReference type="ARBA" id="ARBA00022982"/>
    </source>
</evidence>
<dbReference type="Proteomes" id="UP000027186">
    <property type="component" value="Plasmid AbAZ39_p1"/>
</dbReference>
<dbReference type="EMBL" id="CP007794">
    <property type="protein sequence ID" value="AIB13391.1"/>
    <property type="molecule type" value="Genomic_DNA"/>
</dbReference>
<gene>
    <name evidence="16" type="ORF">ABAZ39_15675</name>
    <name evidence="17" type="ORF">FH063_002630</name>
</gene>
<dbReference type="GO" id="GO:0015944">
    <property type="term" value="P:formate oxidation"/>
    <property type="evidence" value="ECO:0007669"/>
    <property type="project" value="UniProtKB-ARBA"/>
</dbReference>
<feature type="transmembrane region" description="Helical" evidence="13">
    <location>
        <begin position="125"/>
        <end position="149"/>
    </location>
</feature>
<keyword evidence="11" id="KW-0408">Iron</keyword>
<keyword evidence="10 13" id="KW-1133">Transmembrane helix</keyword>
<geneLocation type="plasmid" evidence="16 18">
    <name>AbAZ39_p1</name>
</geneLocation>
<evidence type="ECO:0000256" key="5">
    <source>
        <dbReference type="ARBA" id="ARBA00022475"/>
    </source>
</evidence>
<evidence type="ECO:0000313" key="16">
    <source>
        <dbReference type="EMBL" id="AIB13391.1"/>
    </source>
</evidence>
<evidence type="ECO:0000256" key="2">
    <source>
        <dbReference type="ARBA" id="ARBA00004651"/>
    </source>
</evidence>
<feature type="transmembrane region" description="Helical" evidence="13">
    <location>
        <begin position="169"/>
        <end position="190"/>
    </location>
</feature>
<keyword evidence="14" id="KW-0732">Signal</keyword>
<dbReference type="EMBL" id="VEWN01000014">
    <property type="protein sequence ID" value="KAA1053662.1"/>
    <property type="molecule type" value="Genomic_DNA"/>
</dbReference>
<dbReference type="SUPFAM" id="SSF81342">
    <property type="entry name" value="Transmembrane di-heme cytochromes"/>
    <property type="match status" value="1"/>
</dbReference>
<feature type="transmembrane region" description="Helical" evidence="13">
    <location>
        <begin position="78"/>
        <end position="101"/>
    </location>
</feature>
<keyword evidence="8" id="KW-0479">Metal-binding</keyword>
<reference evidence="17 19" key="2">
    <citation type="submission" date="2019-07" db="EMBL/GenBank/DDBJ databases">
        <title>Genome sequencing of the stress-tolerant strain Azospirillum brasilense Az19.</title>
        <authorList>
            <person name="Maroniche G.A."/>
            <person name="Garcia J.E."/>
            <person name="Pagnussat L."/>
            <person name="Amenta M."/>
            <person name="Creus C.M."/>
        </authorList>
    </citation>
    <scope>NUCLEOTIDE SEQUENCE [LARGE SCALE GENOMIC DNA]</scope>
    <source>
        <strain evidence="17 19">Az19</strain>
    </source>
</reference>
<feature type="signal peptide" evidence="14">
    <location>
        <begin position="1"/>
        <end position="23"/>
    </location>
</feature>
<dbReference type="GO" id="GO:0009055">
    <property type="term" value="F:electron transfer activity"/>
    <property type="evidence" value="ECO:0007669"/>
    <property type="project" value="InterPro"/>
</dbReference>
<evidence type="ECO:0000313" key="19">
    <source>
        <dbReference type="Proteomes" id="UP000325333"/>
    </source>
</evidence>
<dbReference type="GO" id="GO:0022904">
    <property type="term" value="P:respiratory electron transport chain"/>
    <property type="evidence" value="ECO:0007669"/>
    <property type="project" value="InterPro"/>
</dbReference>
<evidence type="ECO:0000256" key="7">
    <source>
        <dbReference type="ARBA" id="ARBA00022692"/>
    </source>
</evidence>
<keyword evidence="6" id="KW-0349">Heme</keyword>
<evidence type="ECO:0000256" key="10">
    <source>
        <dbReference type="ARBA" id="ARBA00022989"/>
    </source>
</evidence>
<comment type="cofactor">
    <cofactor evidence="1">
        <name>heme</name>
        <dbReference type="ChEBI" id="CHEBI:30413"/>
    </cofactor>
</comment>
<dbReference type="GO" id="GO:0036397">
    <property type="term" value="F:formate dehydrogenase (quinone) activity"/>
    <property type="evidence" value="ECO:0007669"/>
    <property type="project" value="TreeGrafter"/>
</dbReference>
<feature type="domain" description="Cytochrome b561 bacterial/Ni-hydrogenase" evidence="15">
    <location>
        <begin position="119"/>
        <end position="296"/>
    </location>
</feature>
<keyword evidence="9" id="KW-0249">Electron transport</keyword>
<evidence type="ECO:0000256" key="13">
    <source>
        <dbReference type="SAM" id="Phobius"/>
    </source>
</evidence>
<keyword evidence="5" id="KW-1003">Cell membrane</keyword>
<accession>A0A5B0KM58</accession>
<protein>
    <submittedName>
        <fullName evidence="16">Formate dehydrogenase</fullName>
    </submittedName>
</protein>
<evidence type="ECO:0000256" key="8">
    <source>
        <dbReference type="ARBA" id="ARBA00022723"/>
    </source>
</evidence>
<keyword evidence="12 13" id="KW-0472">Membrane</keyword>
<feature type="transmembrane region" description="Helical" evidence="13">
    <location>
        <begin position="261"/>
        <end position="283"/>
    </location>
</feature>
<evidence type="ECO:0000256" key="3">
    <source>
        <dbReference type="ARBA" id="ARBA00010747"/>
    </source>
</evidence>
<dbReference type="GO" id="GO:0009326">
    <property type="term" value="C:formate dehydrogenase complex"/>
    <property type="evidence" value="ECO:0007669"/>
    <property type="project" value="InterPro"/>
</dbReference>
<keyword evidence="4" id="KW-0813">Transport</keyword>
<accession>A0A060DGS8</accession>
<dbReference type="Pfam" id="PF01292">
    <property type="entry name" value="Ni_hydr_CYTB"/>
    <property type="match status" value="1"/>
</dbReference>
<dbReference type="Proteomes" id="UP000325333">
    <property type="component" value="Unassembled WGS sequence"/>
</dbReference>
<sequence length="334" mass="36989">MTKLLRPLLVLFVLLLAAPAVQAQFYQTPGPNSPTSKDEVQLYQTPDGKLSGRVSIPDEKLGVLVQPEGREWREFRMVWLKIIAGALILGPIAVLAIFYLIRGTIRIHGGRSGRPVPRFSGMDRFAHWTTAVSFLLMALTGLILTFGRMLLIPLIGHPNFTMLAEASKYMHNFFSVPFVLGLVMIFVLWVRDNIPEKADLVWLKTLGGVLSKSGEHPEAGRFNAGQKGVFWAVVFGGFALSLTGFLLMMPFAVTGIGGMQILHVAHGVVAALMIALIIGHIYIGTIGMEGAFDAMGRGVVDENWAKDHHRRWYEEQLRNGRTNEDGRLRHHAAE</sequence>
<feature type="transmembrane region" description="Helical" evidence="13">
    <location>
        <begin position="229"/>
        <end position="249"/>
    </location>
</feature>
<dbReference type="Gene3D" id="1.20.950.20">
    <property type="entry name" value="Transmembrane di-heme cytochromes, Chain C"/>
    <property type="match status" value="1"/>
</dbReference>
<keyword evidence="7 13" id="KW-0812">Transmembrane</keyword>
<evidence type="ECO:0000256" key="14">
    <source>
        <dbReference type="SAM" id="SignalP"/>
    </source>
</evidence>